<dbReference type="Proteomes" id="UP000638848">
    <property type="component" value="Unassembled WGS sequence"/>
</dbReference>
<feature type="compositionally biased region" description="Low complexity" evidence="1">
    <location>
        <begin position="24"/>
        <end position="37"/>
    </location>
</feature>
<comment type="caution">
    <text evidence="2">The sequence shown here is derived from an EMBL/GenBank/DDBJ whole genome shotgun (WGS) entry which is preliminary data.</text>
</comment>
<reference evidence="2" key="1">
    <citation type="journal article" date="2014" name="Int. J. Syst. Evol. Microbiol.">
        <title>Complete genome sequence of Corynebacterium casei LMG S-19264T (=DSM 44701T), isolated from a smear-ripened cheese.</title>
        <authorList>
            <consortium name="US DOE Joint Genome Institute (JGI-PGF)"/>
            <person name="Walter F."/>
            <person name="Albersmeier A."/>
            <person name="Kalinowski J."/>
            <person name="Ruckert C."/>
        </authorList>
    </citation>
    <scope>NUCLEOTIDE SEQUENCE</scope>
    <source>
        <strain evidence="2">CGMCC 1.12187</strain>
    </source>
</reference>
<evidence type="ECO:0000313" key="2">
    <source>
        <dbReference type="EMBL" id="GGG64256.1"/>
    </source>
</evidence>
<reference evidence="2" key="2">
    <citation type="submission" date="2020-09" db="EMBL/GenBank/DDBJ databases">
        <authorList>
            <person name="Sun Q."/>
            <person name="Zhou Y."/>
        </authorList>
    </citation>
    <scope>NUCLEOTIDE SEQUENCE</scope>
    <source>
        <strain evidence="2">CGMCC 1.12187</strain>
    </source>
</reference>
<protein>
    <submittedName>
        <fullName evidence="2">Uncharacterized protein</fullName>
    </submittedName>
</protein>
<feature type="region of interest" description="Disordered" evidence="1">
    <location>
        <begin position="1"/>
        <end position="38"/>
    </location>
</feature>
<evidence type="ECO:0000256" key="1">
    <source>
        <dbReference type="SAM" id="MobiDB-lite"/>
    </source>
</evidence>
<organism evidence="2 3">
    <name type="scientific">Kocuria dechangensis</name>
    <dbReference type="NCBI Taxonomy" id="1176249"/>
    <lineage>
        <taxon>Bacteria</taxon>
        <taxon>Bacillati</taxon>
        <taxon>Actinomycetota</taxon>
        <taxon>Actinomycetes</taxon>
        <taxon>Micrococcales</taxon>
        <taxon>Micrococcaceae</taxon>
        <taxon>Kocuria</taxon>
    </lineage>
</organism>
<proteinExistence type="predicted"/>
<dbReference type="AlphaFoldDB" id="A0A917LXJ0"/>
<keyword evidence="3" id="KW-1185">Reference proteome</keyword>
<name>A0A917LXJ0_9MICC</name>
<accession>A0A917LXJ0</accession>
<sequence length="95" mass="10234">MGAQGVGDLLLPVEHIGDHRQGEPQPAQQQDPLQPEQRVPVVVPHPTRSGAGGRQQGDLSVVAQRTAVVPLSFETSWMDHSVVPPSAIDKNHPLR</sequence>
<evidence type="ECO:0000313" key="3">
    <source>
        <dbReference type="Proteomes" id="UP000638848"/>
    </source>
</evidence>
<dbReference type="EMBL" id="BMEQ01000018">
    <property type="protein sequence ID" value="GGG64256.1"/>
    <property type="molecule type" value="Genomic_DNA"/>
</dbReference>
<gene>
    <name evidence="2" type="ORF">GCM10011374_29780</name>
</gene>